<organism evidence="2 3">
    <name type="scientific">Kitasatospora indigofera</name>
    <dbReference type="NCBI Taxonomy" id="67307"/>
    <lineage>
        <taxon>Bacteria</taxon>
        <taxon>Bacillati</taxon>
        <taxon>Actinomycetota</taxon>
        <taxon>Actinomycetes</taxon>
        <taxon>Kitasatosporales</taxon>
        <taxon>Streptomycetaceae</taxon>
        <taxon>Kitasatospora</taxon>
    </lineage>
</organism>
<accession>A0A919GBU4</accession>
<dbReference type="Pfam" id="PF06527">
    <property type="entry name" value="TniQ"/>
    <property type="match status" value="1"/>
</dbReference>
<evidence type="ECO:0000259" key="1">
    <source>
        <dbReference type="Pfam" id="PF06527"/>
    </source>
</evidence>
<reference evidence="2" key="2">
    <citation type="submission" date="2020-09" db="EMBL/GenBank/DDBJ databases">
        <authorList>
            <person name="Sun Q."/>
            <person name="Ohkuma M."/>
        </authorList>
    </citation>
    <scope>NUCLEOTIDE SEQUENCE</scope>
    <source>
        <strain evidence="2">JCM 4646</strain>
    </source>
</reference>
<protein>
    <recommendedName>
        <fullName evidence="1">TniQ domain-containing protein</fullName>
    </recommendedName>
</protein>
<gene>
    <name evidence="2" type="ORF">GCM10018781_64510</name>
</gene>
<keyword evidence="3" id="KW-1185">Reference proteome</keyword>
<dbReference type="AlphaFoldDB" id="A0A919GBU4"/>
<comment type="caution">
    <text evidence="2">The sequence shown here is derived from an EMBL/GenBank/DDBJ whole genome shotgun (WGS) entry which is preliminary data.</text>
</comment>
<feature type="domain" description="TniQ" evidence="1">
    <location>
        <begin position="38"/>
        <end position="174"/>
    </location>
</feature>
<evidence type="ECO:0000313" key="2">
    <source>
        <dbReference type="EMBL" id="GHH81574.1"/>
    </source>
</evidence>
<reference evidence="2" key="1">
    <citation type="journal article" date="2014" name="Int. J. Syst. Evol. Microbiol.">
        <title>Complete genome sequence of Corynebacterium casei LMG S-19264T (=DSM 44701T), isolated from a smear-ripened cheese.</title>
        <authorList>
            <consortium name="US DOE Joint Genome Institute (JGI-PGF)"/>
            <person name="Walter F."/>
            <person name="Albersmeier A."/>
            <person name="Kalinowski J."/>
            <person name="Ruckert C."/>
        </authorList>
    </citation>
    <scope>NUCLEOTIDE SEQUENCE</scope>
    <source>
        <strain evidence="2">JCM 4646</strain>
    </source>
</reference>
<dbReference type="GeneID" id="95356744"/>
<evidence type="ECO:0000313" key="3">
    <source>
        <dbReference type="Proteomes" id="UP000617734"/>
    </source>
</evidence>
<dbReference type="EMBL" id="BNBO01000053">
    <property type="protein sequence ID" value="GHH81574.1"/>
    <property type="molecule type" value="Genomic_DNA"/>
</dbReference>
<name>A0A919GBU4_9ACTN</name>
<sequence>MTGERHAGEAAMSGSVAGGHVMDGQGLMFGPRWPLPGRAGLLRGESTGSFVARLAHGNGLGLAEFLGRVGQGQASADPERVERYPQSTEMYVNEPGLRHLAVLSGLPAQMLRRALPSLAEQYVLPGGREALWQWPWEAENGYPVRRCALCGYARQIGEPVWLMSPQPWQVCLRHLRWTDDSRQEEPSFVDMRALPECVRAHQVRLRLVRRFKAAGSRAFADASRVVRLWWAAAPEEPLWAERAWRAGLGARTARAVPLVIYPEAAALACSMLRFERGGRFGGPDRSRWLREAEGLMAGAGLDCEVGRDELLRWLEGRR</sequence>
<proteinExistence type="predicted"/>
<dbReference type="Proteomes" id="UP000617734">
    <property type="component" value="Unassembled WGS sequence"/>
</dbReference>
<dbReference type="InterPro" id="IPR009492">
    <property type="entry name" value="TniQ"/>
</dbReference>
<dbReference type="RefSeq" id="WP_229927923.1">
    <property type="nucleotide sequence ID" value="NZ_BNBO01000053.1"/>
</dbReference>